<dbReference type="InterPro" id="IPR002171">
    <property type="entry name" value="Ribosomal_uL2"/>
</dbReference>
<dbReference type="PANTHER" id="PTHR13691">
    <property type="entry name" value="RIBOSOMAL PROTEIN L2"/>
    <property type="match status" value="1"/>
</dbReference>
<dbReference type="FunFam" id="4.10.950.10:FF:000001">
    <property type="entry name" value="50S ribosomal protein L2"/>
    <property type="match status" value="1"/>
</dbReference>
<dbReference type="SMART" id="SM01383">
    <property type="entry name" value="Ribosomal_L2"/>
    <property type="match status" value="1"/>
</dbReference>
<evidence type="ECO:0000256" key="4">
    <source>
        <dbReference type="ARBA" id="ARBA00023128"/>
    </source>
</evidence>
<protein>
    <recommendedName>
        <fullName evidence="6">Large ribosomal subunit protein uL2m</fullName>
    </recommendedName>
</protein>
<feature type="domain" description="Large ribosomal subunit protein uL2 C-terminal" evidence="8">
    <location>
        <begin position="218"/>
        <end position="346"/>
    </location>
</feature>
<comment type="subcellular location">
    <subcellularLocation>
        <location evidence="1">Mitochondrion</location>
    </subcellularLocation>
</comment>
<geneLocation type="mitochondrion" evidence="10"/>
<dbReference type="GO" id="GO:0003735">
    <property type="term" value="F:structural constituent of ribosome"/>
    <property type="evidence" value="ECO:0007669"/>
    <property type="project" value="InterPro"/>
</dbReference>
<keyword evidence="5" id="KW-0687">Ribonucleoprotein</keyword>
<feature type="domain" description="Large ribosomal subunit protein uL2 RNA-binding" evidence="9">
    <location>
        <begin position="56"/>
        <end position="212"/>
    </location>
</feature>
<evidence type="ECO:0000313" key="10">
    <source>
        <dbReference type="EMBL" id="ABO15111.1"/>
    </source>
</evidence>
<dbReference type="SUPFAM" id="SSF50249">
    <property type="entry name" value="Nucleic acid-binding proteins"/>
    <property type="match status" value="2"/>
</dbReference>
<dbReference type="InterPro" id="IPR008991">
    <property type="entry name" value="Translation_prot_SH3-like_sf"/>
</dbReference>
<keyword evidence="4 10" id="KW-0496">Mitochondrion</keyword>
<dbReference type="GO" id="GO:0016740">
    <property type="term" value="F:transferase activity"/>
    <property type="evidence" value="ECO:0007669"/>
    <property type="project" value="InterPro"/>
</dbReference>
<organism evidence="10">
    <name type="scientific">Chlorokybus atmophyticus</name>
    <name type="common">Soil alga</name>
    <dbReference type="NCBI Taxonomy" id="3144"/>
    <lineage>
        <taxon>Eukaryota</taxon>
        <taxon>Viridiplantae</taxon>
        <taxon>Streptophyta</taxon>
        <taxon>Chlorokybophyceae</taxon>
        <taxon>Chlorokybales</taxon>
        <taxon>Chlorokybaceae</taxon>
        <taxon>Chlorokybus</taxon>
    </lineage>
</organism>
<evidence type="ECO:0000259" key="9">
    <source>
        <dbReference type="SMART" id="SM01383"/>
    </source>
</evidence>
<name>A6YEA9_CHLAT</name>
<feature type="compositionally biased region" description="Polar residues" evidence="7">
    <location>
        <begin position="127"/>
        <end position="136"/>
    </location>
</feature>
<dbReference type="GO" id="GO:0005762">
    <property type="term" value="C:mitochondrial large ribosomal subunit"/>
    <property type="evidence" value="ECO:0007669"/>
    <property type="project" value="TreeGrafter"/>
</dbReference>
<dbReference type="Gene3D" id="2.30.30.30">
    <property type="match status" value="1"/>
</dbReference>
<dbReference type="GO" id="GO:0003723">
    <property type="term" value="F:RNA binding"/>
    <property type="evidence" value="ECO:0007669"/>
    <property type="project" value="InterPro"/>
</dbReference>
<dbReference type="GeneID" id="5309894"/>
<evidence type="ECO:0000256" key="7">
    <source>
        <dbReference type="SAM" id="MobiDB-lite"/>
    </source>
</evidence>
<gene>
    <name evidence="10" type="primary">rpl2</name>
</gene>
<dbReference type="InterPro" id="IPR022671">
    <property type="entry name" value="Ribosomal_uL2_CS"/>
</dbReference>
<dbReference type="NCBIfam" id="TIGR01171">
    <property type="entry name" value="rplB_bact"/>
    <property type="match status" value="1"/>
</dbReference>
<dbReference type="RefSeq" id="YP_001315121.1">
    <property type="nucleotide sequence ID" value="NC_009630.1"/>
</dbReference>
<feature type="region of interest" description="Disordered" evidence="7">
    <location>
        <begin position="109"/>
        <end position="137"/>
    </location>
</feature>
<dbReference type="InterPro" id="IPR014726">
    <property type="entry name" value="Ribosomal_uL2_dom3"/>
</dbReference>
<dbReference type="GO" id="GO:0032543">
    <property type="term" value="P:mitochondrial translation"/>
    <property type="evidence" value="ECO:0007669"/>
    <property type="project" value="TreeGrafter"/>
</dbReference>
<dbReference type="InterPro" id="IPR022666">
    <property type="entry name" value="Ribosomal_uL2_RNA-bd_dom"/>
</dbReference>
<reference evidence="10" key="1">
    <citation type="journal article" date="2007" name="BMC Genomics">
        <title>An unexpectedly large and loosely packed mitochondrial genome in the charophycean green alga Chlorokybus atmophyticus.</title>
        <authorList>
            <person name="Turmel M."/>
            <person name="Otis C."/>
            <person name="Lemieux C."/>
        </authorList>
    </citation>
    <scope>NUCLEOTIDE SEQUENCE</scope>
    <source>
        <strain evidence="10">SAG 48.80</strain>
    </source>
</reference>
<dbReference type="SMART" id="SM01382">
    <property type="entry name" value="Ribosomal_L2_C"/>
    <property type="match status" value="1"/>
</dbReference>
<dbReference type="Gene3D" id="4.10.950.10">
    <property type="entry name" value="Ribosomal protein L2, domain 3"/>
    <property type="match status" value="1"/>
</dbReference>
<dbReference type="FunFam" id="2.30.30.30:FF:000001">
    <property type="entry name" value="50S ribosomal protein L2"/>
    <property type="match status" value="1"/>
</dbReference>
<dbReference type="Pfam" id="PF03947">
    <property type="entry name" value="Ribosomal_L2_C"/>
    <property type="match status" value="1"/>
</dbReference>
<comment type="similarity">
    <text evidence="2">Belongs to the universal ribosomal protein uL2 family.</text>
</comment>
<dbReference type="InterPro" id="IPR005880">
    <property type="entry name" value="Ribosomal_uL2_bac/org-type"/>
</dbReference>
<feature type="region of interest" description="Disordered" evidence="7">
    <location>
        <begin position="317"/>
        <end position="350"/>
    </location>
</feature>
<evidence type="ECO:0000256" key="5">
    <source>
        <dbReference type="ARBA" id="ARBA00023274"/>
    </source>
</evidence>
<proteinExistence type="inferred from homology"/>
<dbReference type="SUPFAM" id="SSF50104">
    <property type="entry name" value="Translation proteins SH3-like domain"/>
    <property type="match status" value="1"/>
</dbReference>
<sequence>MHILHGCNQGVVFEILKKRFVKVYNDMSKEILSKEITIWKGKPKKGLTFGIKKKAGRNNQGKITIRHRGGGHKRLLRIIDFKRSYTDIKEVGNDKQSLLNTSFLDRIRLPGQGAEGRPDRGGKLSAGTISPFSQTGEYPEKSGIVERIEYDPNRSSWIALIGHLNKEKTKYPVENRKSSNEVTVSPIKEQSVQSMSYILASHQLKAGDFVSSGPNVEIRTGNALPLISIPLGTLVHNIELYPGSGGQVVRAAGTSAQLIKKHNKYAILRLPSGELKSFPLQCMATIGIVSNLNHFNTDLKKAGASRWLGRRPTVRGVAMNPIDHPHGGGEGRTSGGRPSVSPWGKPTKGFKTRSVRKKRLYLKKIFGV</sequence>
<evidence type="ECO:0000259" key="8">
    <source>
        <dbReference type="SMART" id="SM01382"/>
    </source>
</evidence>
<evidence type="ECO:0000256" key="1">
    <source>
        <dbReference type="ARBA" id="ARBA00004173"/>
    </source>
</evidence>
<dbReference type="InterPro" id="IPR012340">
    <property type="entry name" value="NA-bd_OB-fold"/>
</dbReference>
<evidence type="ECO:0000256" key="6">
    <source>
        <dbReference type="ARBA" id="ARBA00069872"/>
    </source>
</evidence>
<dbReference type="InterPro" id="IPR022669">
    <property type="entry name" value="Ribosomal_uL2_C"/>
</dbReference>
<accession>A6YEA9</accession>
<dbReference type="PANTHER" id="PTHR13691:SF72">
    <property type="entry name" value="EXPRESSED PROTEIN"/>
    <property type="match status" value="1"/>
</dbReference>
<dbReference type="AlphaFoldDB" id="A6YEA9"/>
<evidence type="ECO:0000256" key="3">
    <source>
        <dbReference type="ARBA" id="ARBA00022980"/>
    </source>
</evidence>
<evidence type="ECO:0000256" key="2">
    <source>
        <dbReference type="ARBA" id="ARBA00005636"/>
    </source>
</evidence>
<dbReference type="Gene3D" id="2.40.50.140">
    <property type="entry name" value="Nucleic acid-binding proteins"/>
    <property type="match status" value="2"/>
</dbReference>
<dbReference type="InterPro" id="IPR014722">
    <property type="entry name" value="Rib_uL2_dom2"/>
</dbReference>
<keyword evidence="3 10" id="KW-0689">Ribosomal protein</keyword>
<dbReference type="EMBL" id="EF463011">
    <property type="protein sequence ID" value="ABO15111.1"/>
    <property type="molecule type" value="Genomic_DNA"/>
</dbReference>
<dbReference type="PROSITE" id="PS00467">
    <property type="entry name" value="RIBOSOMAL_L2"/>
    <property type="match status" value="1"/>
</dbReference>
<dbReference type="Pfam" id="PF00181">
    <property type="entry name" value="Ribosomal_L2_N"/>
    <property type="match status" value="2"/>
</dbReference>